<keyword evidence="3 14" id="KW-0031">Aminopeptidase</keyword>
<evidence type="ECO:0000256" key="1">
    <source>
        <dbReference type="ARBA" id="ARBA00004496"/>
    </source>
</evidence>
<feature type="domain" description="Peptidase M1 membrane alanine aminopeptidase" evidence="15">
    <location>
        <begin position="330"/>
        <end position="547"/>
    </location>
</feature>
<keyword evidence="9 14" id="KW-0482">Metalloprotease</keyword>
<dbReference type="GO" id="GO:0006508">
    <property type="term" value="P:proteolysis"/>
    <property type="evidence" value="ECO:0007669"/>
    <property type="project" value="UniProtKB-KW"/>
</dbReference>
<dbReference type="Pfam" id="PF01433">
    <property type="entry name" value="Peptidase_M1"/>
    <property type="match status" value="1"/>
</dbReference>
<keyword evidence="19" id="KW-1185">Reference proteome</keyword>
<dbReference type="InterPro" id="IPR045357">
    <property type="entry name" value="Aminopeptidase_N-like_N"/>
</dbReference>
<dbReference type="PRINTS" id="PR00756">
    <property type="entry name" value="ALADIPTASE"/>
</dbReference>
<dbReference type="Gene3D" id="1.10.390.10">
    <property type="entry name" value="Neutral Protease Domain 2"/>
    <property type="match status" value="1"/>
</dbReference>
<dbReference type="GO" id="GO:0042277">
    <property type="term" value="F:peptide binding"/>
    <property type="evidence" value="ECO:0007669"/>
    <property type="project" value="TreeGrafter"/>
</dbReference>
<evidence type="ECO:0000256" key="10">
    <source>
        <dbReference type="ARBA" id="ARBA00052895"/>
    </source>
</evidence>
<protein>
    <recommendedName>
        <fullName evidence="14">Aminopeptidase</fullName>
        <ecNumber evidence="14">3.4.11.-</ecNumber>
    </recommendedName>
</protein>
<proteinExistence type="inferred from homology"/>
<feature type="domain" description="Aminopeptidase N-like N-terminal" evidence="17">
    <location>
        <begin position="110"/>
        <end position="295"/>
    </location>
</feature>
<evidence type="ECO:0000256" key="11">
    <source>
        <dbReference type="PIRSR" id="PIRSR634016-1"/>
    </source>
</evidence>
<dbReference type="InterPro" id="IPR027268">
    <property type="entry name" value="Peptidase_M4/M1_CTD_sf"/>
</dbReference>
<dbReference type="GO" id="GO:0008270">
    <property type="term" value="F:zinc ion binding"/>
    <property type="evidence" value="ECO:0007669"/>
    <property type="project" value="UniProtKB-UniRule"/>
</dbReference>
<evidence type="ECO:0000259" key="16">
    <source>
        <dbReference type="Pfam" id="PF11838"/>
    </source>
</evidence>
<reference evidence="18" key="1">
    <citation type="submission" date="2021-02" db="EMBL/GenBank/DDBJ databases">
        <authorList>
            <person name="Nowell W R."/>
        </authorList>
    </citation>
    <scope>NUCLEOTIDE SEQUENCE</scope>
    <source>
        <strain evidence="18">Ploen Becks lab</strain>
    </source>
</reference>
<sequence length="966" mass="109651">MFKTSRSRKVLSIKNVLKFQSKVSLSKQINLRNNNHIIRASSSTNFKNFYFQKNLENRINLGESLRILEIKNFKNSIFNALFTRNLSTSAKNSSKMSSHEFVRLPKNVTPVNYVLELQPDLKNFTFTGRVVVDVKVNSETSTVLLNSAELSFSEAVFESSNGSKLTSSNVNLDEHNELATITFPEALSVGTGKLHISYTGILNDKLKGFYRTKYVHPSGEERYAATTQFEAADARRALPCWDEPALKASFDVTIVADGDKTVLSNMPLLDATQVEGSSTLKRFRFDRTPIMSTYLLAFVVGEFDYIEDRDRNGVLIRVYTPLGKQELGRFALEVSIKTLPFYTDYFRISYPLPKLDLIAIADFAAGAMENWGLVTYRETALLIDPKNSSLQSKQTVAIVVGHELAHQWFGNIVTMEWWTHLWLNEGFASWIEYLCVDHCLPELDIWTYFVNSDYCRALELDSLKNSHPIEVPVGPPSEVDEIFDAISYSKGATAIRMLHNYIGDDAFRTGLHNYLEKFKYKNAVTEDLWEALTEASQKPVNELMHLWTSQTGYPYINVSHYVNQNGETVLKLSQERFFSNGAKPTEEENFLWKVPITVVTKSSHPNVHREIVLEKRHDEVNLGVLGANDWIKLNKNTVGIYRTNYTPELLQRLSSLIQEQTLHPTDRLGLQSDVFALSMAGLLSAADVLRFLEGFSSEENVTVWRDLISNLLSLSHTLLNTDFQPQFQQFIVRLLKPISKKFGWNPIEGESGLQGMCRATVLRTLGINGDRETIEEAKRRFNAHLEGNLIPADLRAAVYSSVLYDSEEQVLDQLIDLHNKSDLQEEKMRVATSLGSVRTEPLIRKVLDFALSPSVRSQDSVTVLCAVSSNTSTKLSSDITWKYVKENWDTIYSRYSSGFLITKLCKTVVENFATQSDYEDVDTFFKAHPVPAAQRSIQQGLESIQVNRAWLERDEKHLREFLASSA</sequence>
<dbReference type="GO" id="GO:0016020">
    <property type="term" value="C:membrane"/>
    <property type="evidence" value="ECO:0007669"/>
    <property type="project" value="TreeGrafter"/>
</dbReference>
<gene>
    <name evidence="18" type="ORF">OXX778_LOCUS11985</name>
</gene>
<dbReference type="PANTHER" id="PTHR11533">
    <property type="entry name" value="PROTEASE M1 ZINC METALLOPROTEASE"/>
    <property type="match status" value="1"/>
</dbReference>
<evidence type="ECO:0000256" key="7">
    <source>
        <dbReference type="ARBA" id="ARBA00022801"/>
    </source>
</evidence>
<evidence type="ECO:0000313" key="18">
    <source>
        <dbReference type="EMBL" id="CAF0912677.1"/>
    </source>
</evidence>
<dbReference type="GO" id="GO:0043171">
    <property type="term" value="P:peptide catabolic process"/>
    <property type="evidence" value="ECO:0007669"/>
    <property type="project" value="TreeGrafter"/>
</dbReference>
<feature type="domain" description="ERAP1-like C-terminal" evidence="16">
    <location>
        <begin position="630"/>
        <end position="945"/>
    </location>
</feature>
<dbReference type="InterPro" id="IPR014782">
    <property type="entry name" value="Peptidase_M1_dom"/>
</dbReference>
<organism evidence="18 19">
    <name type="scientific">Brachionus calyciflorus</name>
    <dbReference type="NCBI Taxonomy" id="104777"/>
    <lineage>
        <taxon>Eukaryota</taxon>
        <taxon>Metazoa</taxon>
        <taxon>Spiralia</taxon>
        <taxon>Gnathifera</taxon>
        <taxon>Rotifera</taxon>
        <taxon>Eurotatoria</taxon>
        <taxon>Monogononta</taxon>
        <taxon>Pseudotrocha</taxon>
        <taxon>Ploima</taxon>
        <taxon>Brachionidae</taxon>
        <taxon>Brachionus</taxon>
    </lineage>
</organism>
<dbReference type="Gene3D" id="1.25.50.20">
    <property type="match status" value="1"/>
</dbReference>
<dbReference type="OrthoDB" id="275509at2759"/>
<evidence type="ECO:0000259" key="15">
    <source>
        <dbReference type="Pfam" id="PF01433"/>
    </source>
</evidence>
<keyword evidence="4" id="KW-0963">Cytoplasm</keyword>
<evidence type="ECO:0000256" key="6">
    <source>
        <dbReference type="ARBA" id="ARBA00022723"/>
    </source>
</evidence>
<evidence type="ECO:0000256" key="5">
    <source>
        <dbReference type="ARBA" id="ARBA00022670"/>
    </source>
</evidence>
<feature type="binding site" evidence="12">
    <location>
        <position position="406"/>
    </location>
    <ligand>
        <name>Zn(2+)</name>
        <dbReference type="ChEBI" id="CHEBI:29105"/>
        <note>catalytic</note>
    </ligand>
</feature>
<feature type="binding site" evidence="12">
    <location>
        <position position="425"/>
    </location>
    <ligand>
        <name>Zn(2+)</name>
        <dbReference type="ChEBI" id="CHEBI:29105"/>
        <note>catalytic</note>
    </ligand>
</feature>
<evidence type="ECO:0000256" key="13">
    <source>
        <dbReference type="PIRSR" id="PIRSR634016-4"/>
    </source>
</evidence>
<dbReference type="FunFam" id="1.10.390.10:FF:000001">
    <property type="entry name" value="Aminopeptidase"/>
    <property type="match status" value="1"/>
</dbReference>
<evidence type="ECO:0000259" key="17">
    <source>
        <dbReference type="Pfam" id="PF17900"/>
    </source>
</evidence>
<dbReference type="EMBL" id="CAJNOC010002104">
    <property type="protein sequence ID" value="CAF0912677.1"/>
    <property type="molecule type" value="Genomic_DNA"/>
</dbReference>
<evidence type="ECO:0000256" key="12">
    <source>
        <dbReference type="PIRSR" id="PIRSR634016-3"/>
    </source>
</evidence>
<dbReference type="Gene3D" id="2.60.40.1910">
    <property type="match status" value="1"/>
</dbReference>
<comment type="catalytic activity">
    <reaction evidence="10">
        <text>Release of an N-terminal amino acid, preferentially alanine, from a wide range of peptides, amides and arylamides.</text>
        <dbReference type="EC" id="3.4.11.14"/>
    </reaction>
</comment>
<evidence type="ECO:0000256" key="8">
    <source>
        <dbReference type="ARBA" id="ARBA00022833"/>
    </source>
</evidence>
<evidence type="ECO:0000313" key="19">
    <source>
        <dbReference type="Proteomes" id="UP000663879"/>
    </source>
</evidence>
<evidence type="ECO:0000256" key="9">
    <source>
        <dbReference type="ARBA" id="ARBA00023049"/>
    </source>
</evidence>
<comment type="caution">
    <text evidence="18">The sequence shown here is derived from an EMBL/GenBank/DDBJ whole genome shotgun (WGS) entry which is preliminary data.</text>
</comment>
<evidence type="ECO:0000256" key="14">
    <source>
        <dbReference type="RuleBase" id="RU364040"/>
    </source>
</evidence>
<dbReference type="PANTHER" id="PTHR11533:SF174">
    <property type="entry name" value="PUROMYCIN-SENSITIVE AMINOPEPTIDASE-RELATED"/>
    <property type="match status" value="1"/>
</dbReference>
<dbReference type="FunFam" id="2.60.40.1910:FF:000002">
    <property type="entry name" value="Aminopeptidase"/>
    <property type="match status" value="1"/>
</dbReference>
<dbReference type="InterPro" id="IPR034016">
    <property type="entry name" value="M1_APN-typ"/>
</dbReference>
<dbReference type="CDD" id="cd09601">
    <property type="entry name" value="M1_APN-Q_like"/>
    <property type="match status" value="1"/>
</dbReference>
<feature type="binding site" evidence="12">
    <location>
        <position position="402"/>
    </location>
    <ligand>
        <name>Zn(2+)</name>
        <dbReference type="ChEBI" id="CHEBI:29105"/>
        <note>catalytic</note>
    </ligand>
</feature>
<dbReference type="Gene3D" id="2.60.40.1730">
    <property type="entry name" value="tricorn interacting facor f3 domain"/>
    <property type="match status" value="1"/>
</dbReference>
<dbReference type="Proteomes" id="UP000663879">
    <property type="component" value="Unassembled WGS sequence"/>
</dbReference>
<keyword evidence="7 14" id="KW-0378">Hydrolase</keyword>
<evidence type="ECO:0000256" key="2">
    <source>
        <dbReference type="ARBA" id="ARBA00010136"/>
    </source>
</evidence>
<keyword evidence="6 12" id="KW-0479">Metal-binding</keyword>
<dbReference type="FunFam" id="2.60.40.1730:FF:000002">
    <property type="entry name" value="Aminopeptidase"/>
    <property type="match status" value="1"/>
</dbReference>
<dbReference type="EC" id="3.4.11.-" evidence="14"/>
<comment type="cofactor">
    <cofactor evidence="12 14">
        <name>Zn(2+)</name>
        <dbReference type="ChEBI" id="CHEBI:29105"/>
    </cofactor>
    <text evidence="12 14">Binds 1 zinc ion per subunit.</text>
</comment>
<dbReference type="InterPro" id="IPR042097">
    <property type="entry name" value="Aminopeptidase_N-like_N_sf"/>
</dbReference>
<evidence type="ECO:0000256" key="3">
    <source>
        <dbReference type="ARBA" id="ARBA00022438"/>
    </source>
</evidence>
<comment type="similarity">
    <text evidence="2 14">Belongs to the peptidase M1 family.</text>
</comment>
<dbReference type="AlphaFoldDB" id="A0A814ABN5"/>
<feature type="site" description="Transition state stabilizer" evidence="13">
    <location>
        <position position="488"/>
    </location>
</feature>
<dbReference type="GO" id="GO:0005737">
    <property type="term" value="C:cytoplasm"/>
    <property type="evidence" value="ECO:0007669"/>
    <property type="project" value="UniProtKB-SubCell"/>
</dbReference>
<dbReference type="GO" id="GO:0016285">
    <property type="term" value="F:alanyl aminopeptidase activity"/>
    <property type="evidence" value="ECO:0007669"/>
    <property type="project" value="UniProtKB-EC"/>
</dbReference>
<dbReference type="SUPFAM" id="SSF63737">
    <property type="entry name" value="Leukotriene A4 hydrolase N-terminal domain"/>
    <property type="match status" value="1"/>
</dbReference>
<dbReference type="InterPro" id="IPR001930">
    <property type="entry name" value="Peptidase_M1"/>
</dbReference>
<keyword evidence="5 14" id="KW-0645">Protease</keyword>
<dbReference type="FunFam" id="1.25.50.20:FF:000002">
    <property type="entry name" value="Aminopeptidase"/>
    <property type="match status" value="1"/>
</dbReference>
<dbReference type="InterPro" id="IPR024571">
    <property type="entry name" value="ERAP1-like_C_dom"/>
</dbReference>
<comment type="subcellular location">
    <subcellularLocation>
        <location evidence="1">Cytoplasm</location>
    </subcellularLocation>
</comment>
<dbReference type="GO" id="GO:0005615">
    <property type="term" value="C:extracellular space"/>
    <property type="evidence" value="ECO:0007669"/>
    <property type="project" value="TreeGrafter"/>
</dbReference>
<keyword evidence="8 12" id="KW-0862">Zinc</keyword>
<dbReference type="GO" id="GO:0070006">
    <property type="term" value="F:metalloaminopeptidase activity"/>
    <property type="evidence" value="ECO:0007669"/>
    <property type="project" value="TreeGrafter"/>
</dbReference>
<dbReference type="Pfam" id="PF11838">
    <property type="entry name" value="ERAP1_C"/>
    <property type="match status" value="1"/>
</dbReference>
<dbReference type="Pfam" id="PF17900">
    <property type="entry name" value="Peptidase_M1_N"/>
    <property type="match status" value="1"/>
</dbReference>
<accession>A0A814ABN5</accession>
<feature type="active site" description="Proton acceptor" evidence="11">
    <location>
        <position position="403"/>
    </location>
</feature>
<dbReference type="InterPro" id="IPR050344">
    <property type="entry name" value="Peptidase_M1_aminopeptidases"/>
</dbReference>
<dbReference type="SUPFAM" id="SSF55486">
    <property type="entry name" value="Metalloproteases ('zincins'), catalytic domain"/>
    <property type="match status" value="1"/>
</dbReference>
<evidence type="ECO:0000256" key="4">
    <source>
        <dbReference type="ARBA" id="ARBA00022490"/>
    </source>
</evidence>
<name>A0A814ABN5_9BILA</name>